<gene>
    <name evidence="1" type="ORF">G210_0233</name>
</gene>
<accession>M3JAF6</accession>
<dbReference type="AlphaFoldDB" id="M3JAF6"/>
<feature type="non-terminal residue" evidence="1">
    <location>
        <position position="1"/>
    </location>
</feature>
<name>M3JAF6_CANMX</name>
<organism evidence="1 2">
    <name type="scientific">Candida maltosa (strain Xu316)</name>
    <name type="common">Yeast</name>
    <dbReference type="NCBI Taxonomy" id="1245528"/>
    <lineage>
        <taxon>Eukaryota</taxon>
        <taxon>Fungi</taxon>
        <taxon>Dikarya</taxon>
        <taxon>Ascomycota</taxon>
        <taxon>Saccharomycotina</taxon>
        <taxon>Pichiomycetes</taxon>
        <taxon>Debaryomycetaceae</taxon>
        <taxon>Candida/Lodderomyces clade</taxon>
        <taxon>Candida</taxon>
    </lineage>
</organism>
<dbReference type="HOGENOM" id="CLU_3353501_0_0_1"/>
<comment type="caution">
    <text evidence="1">The sequence shown here is derived from an EMBL/GenBank/DDBJ whole genome shotgun (WGS) entry which is preliminary data.</text>
</comment>
<evidence type="ECO:0000313" key="1">
    <source>
        <dbReference type="EMBL" id="EMG49078.1"/>
    </source>
</evidence>
<sequence>KNGKWRLKKIKVNVMELDGDGDDDDVDDKLFSKRQKK</sequence>
<evidence type="ECO:0000313" key="2">
    <source>
        <dbReference type="Proteomes" id="UP000011777"/>
    </source>
</evidence>
<keyword evidence="2" id="KW-1185">Reference proteome</keyword>
<protein>
    <submittedName>
        <fullName evidence="1">Uncharacterized protein</fullName>
    </submittedName>
</protein>
<dbReference type="Proteomes" id="UP000011777">
    <property type="component" value="Unassembled WGS sequence"/>
</dbReference>
<dbReference type="EMBL" id="AOGT01000817">
    <property type="protein sequence ID" value="EMG49078.1"/>
    <property type="molecule type" value="Genomic_DNA"/>
</dbReference>
<proteinExistence type="predicted"/>
<reference evidence="1 2" key="1">
    <citation type="submission" date="2013-02" db="EMBL/GenBank/DDBJ databases">
        <title>Genome sequence of Candida maltosa Xu316, a potential industrial strain for xylitol and ethanol production.</title>
        <authorList>
            <person name="Yu J."/>
            <person name="Wang Q."/>
            <person name="Geng X."/>
            <person name="Bao W."/>
            <person name="He P."/>
            <person name="Cai J."/>
        </authorList>
    </citation>
    <scope>NUCLEOTIDE SEQUENCE [LARGE SCALE GENOMIC DNA]</scope>
    <source>
        <strain evidence="2">Xu316</strain>
    </source>
</reference>